<dbReference type="InterPro" id="IPR003010">
    <property type="entry name" value="C-N_Hydrolase"/>
</dbReference>
<dbReference type="PANTHER" id="PTHR43674:SF16">
    <property type="entry name" value="CARBON-NITROGEN FAMILY, PUTATIVE (AFU_ORTHOLOGUE AFUA_5G02350)-RELATED"/>
    <property type="match status" value="1"/>
</dbReference>
<dbReference type="GO" id="GO:0016811">
    <property type="term" value="F:hydrolase activity, acting on carbon-nitrogen (but not peptide) bonds, in linear amides"/>
    <property type="evidence" value="ECO:0007669"/>
    <property type="project" value="TreeGrafter"/>
</dbReference>
<dbReference type="InterPro" id="IPR036526">
    <property type="entry name" value="C-N_Hydrolase_sf"/>
</dbReference>
<organism evidence="3 4">
    <name type="scientific">Mortierella isabellina</name>
    <name type="common">Filamentous fungus</name>
    <name type="synonym">Umbelopsis isabellina</name>
    <dbReference type="NCBI Taxonomy" id="91625"/>
    <lineage>
        <taxon>Eukaryota</taxon>
        <taxon>Fungi</taxon>
        <taxon>Fungi incertae sedis</taxon>
        <taxon>Mucoromycota</taxon>
        <taxon>Mucoromycotina</taxon>
        <taxon>Umbelopsidomycetes</taxon>
        <taxon>Umbelopsidales</taxon>
        <taxon>Umbelopsidaceae</taxon>
        <taxon>Umbelopsis</taxon>
    </lineage>
</organism>
<dbReference type="Pfam" id="PF00795">
    <property type="entry name" value="CN_hydrolase"/>
    <property type="match status" value="1"/>
</dbReference>
<proteinExistence type="predicted"/>
<name>A0A8H7U9P6_MORIS</name>
<keyword evidence="1" id="KW-0378">Hydrolase</keyword>
<dbReference type="CDD" id="cd07197">
    <property type="entry name" value="nitrilase"/>
    <property type="match status" value="1"/>
</dbReference>
<dbReference type="Gene3D" id="3.60.110.10">
    <property type="entry name" value="Carbon-nitrogen hydrolase"/>
    <property type="match status" value="1"/>
</dbReference>
<dbReference type="OrthoDB" id="412018at2759"/>
<dbReference type="AlphaFoldDB" id="A0A8H7U9P6"/>
<dbReference type="SUPFAM" id="SSF56317">
    <property type="entry name" value="Carbon-nitrogen hydrolase"/>
    <property type="match status" value="1"/>
</dbReference>
<comment type="caution">
    <text evidence="3">The sequence shown here is derived from an EMBL/GenBank/DDBJ whole genome shotgun (WGS) entry which is preliminary data.</text>
</comment>
<reference evidence="3" key="1">
    <citation type="submission" date="2020-12" db="EMBL/GenBank/DDBJ databases">
        <title>Metabolic potential, ecology and presence of endohyphal bacteria is reflected in genomic diversity of Mucoromycotina.</title>
        <authorList>
            <person name="Muszewska A."/>
            <person name="Okrasinska A."/>
            <person name="Steczkiewicz K."/>
            <person name="Drgas O."/>
            <person name="Orlowska M."/>
            <person name="Perlinska-Lenart U."/>
            <person name="Aleksandrzak-Piekarczyk T."/>
            <person name="Szatraj K."/>
            <person name="Zielenkiewicz U."/>
            <person name="Pilsyk S."/>
            <person name="Malc E."/>
            <person name="Mieczkowski P."/>
            <person name="Kruszewska J.S."/>
            <person name="Biernat P."/>
            <person name="Pawlowska J."/>
        </authorList>
    </citation>
    <scope>NUCLEOTIDE SEQUENCE</scope>
    <source>
        <strain evidence="3">WA0000067209</strain>
    </source>
</reference>
<dbReference type="EMBL" id="JAEPQZ010000012">
    <property type="protein sequence ID" value="KAG2174875.1"/>
    <property type="molecule type" value="Genomic_DNA"/>
</dbReference>
<evidence type="ECO:0000259" key="2">
    <source>
        <dbReference type="PROSITE" id="PS50263"/>
    </source>
</evidence>
<evidence type="ECO:0000256" key="1">
    <source>
        <dbReference type="ARBA" id="ARBA00022801"/>
    </source>
</evidence>
<evidence type="ECO:0000313" key="3">
    <source>
        <dbReference type="EMBL" id="KAG2174875.1"/>
    </source>
</evidence>
<protein>
    <recommendedName>
        <fullName evidence="2">CN hydrolase domain-containing protein</fullName>
    </recommendedName>
</protein>
<dbReference type="PROSITE" id="PS50263">
    <property type="entry name" value="CN_HYDROLASE"/>
    <property type="match status" value="1"/>
</dbReference>
<accession>A0A8H7U9P6</accession>
<sequence length="296" mass="33601">MVKIAVVQFHVRQTINDEEADVDANIKKAEKYISEAKDNMVDIIIFPEYFLTGPLADKDHLVDWDHKYVQVFCELAKKYSMDIVPGTIVEGDKTEDAVINSAYYIDNSGKILMDYQKIHLWHPERKWLTRGSRGYQVVKNRFGITLGICVCWDIAFPEVFRELALTLGAQLIIAPTYWCYEDAGEVGLNHDGNSEVKLLNALCVSRAYENGICMVLCNAANDENSDHCPEQEIEHLVGRSKICVPFKGAVAECDHSREEMIMADVDILGITKDAESVYKIRKDWAEGNIHNGPQRR</sequence>
<evidence type="ECO:0000313" key="4">
    <source>
        <dbReference type="Proteomes" id="UP000654370"/>
    </source>
</evidence>
<dbReference type="Proteomes" id="UP000654370">
    <property type="component" value="Unassembled WGS sequence"/>
</dbReference>
<dbReference type="InterPro" id="IPR050345">
    <property type="entry name" value="Aliph_Amidase/BUP"/>
</dbReference>
<keyword evidence="4" id="KW-1185">Reference proteome</keyword>
<dbReference type="PANTHER" id="PTHR43674">
    <property type="entry name" value="NITRILASE C965.09-RELATED"/>
    <property type="match status" value="1"/>
</dbReference>
<gene>
    <name evidence="3" type="ORF">INT43_005937</name>
</gene>
<feature type="domain" description="CN hydrolase" evidence="2">
    <location>
        <begin position="2"/>
        <end position="267"/>
    </location>
</feature>